<evidence type="ECO:0000256" key="1">
    <source>
        <dbReference type="SAM" id="Phobius"/>
    </source>
</evidence>
<protein>
    <submittedName>
        <fullName evidence="3">DUF3332 family protein</fullName>
    </submittedName>
</protein>
<dbReference type="OrthoDB" id="9814441at2"/>
<name>A0A4V6AL88_9FLAO</name>
<reference evidence="3 4" key="1">
    <citation type="submission" date="2019-04" db="EMBL/GenBank/DDBJ databases">
        <title>Psychroflexus halotolerans sp. nov., isolated from a marine solar saltern.</title>
        <authorList>
            <person name="Feng X."/>
        </authorList>
    </citation>
    <scope>NUCLEOTIDE SEQUENCE [LARGE SCALE GENOMIC DNA]</scope>
    <source>
        <strain evidence="3 4">WDS2C27</strain>
    </source>
</reference>
<proteinExistence type="predicted"/>
<dbReference type="RefSeq" id="WP_138932796.1">
    <property type="nucleotide sequence ID" value="NZ_SWMU01000006.1"/>
</dbReference>
<feature type="signal peptide" evidence="2">
    <location>
        <begin position="1"/>
        <end position="28"/>
    </location>
</feature>
<organism evidence="3 4">
    <name type="scientific">Mesohalobacter halotolerans</name>
    <dbReference type="NCBI Taxonomy" id="1883405"/>
    <lineage>
        <taxon>Bacteria</taxon>
        <taxon>Pseudomonadati</taxon>
        <taxon>Bacteroidota</taxon>
        <taxon>Flavobacteriia</taxon>
        <taxon>Flavobacteriales</taxon>
        <taxon>Flavobacteriaceae</taxon>
        <taxon>Mesohalobacter</taxon>
    </lineage>
</organism>
<keyword evidence="4" id="KW-1185">Reference proteome</keyword>
<dbReference type="Proteomes" id="UP000306552">
    <property type="component" value="Unassembled WGS sequence"/>
</dbReference>
<evidence type="ECO:0000256" key="2">
    <source>
        <dbReference type="SAM" id="SignalP"/>
    </source>
</evidence>
<feature type="chain" id="PRO_5020788703" evidence="2">
    <location>
        <begin position="29"/>
        <end position="192"/>
    </location>
</feature>
<dbReference type="AlphaFoldDB" id="A0A4V6AL88"/>
<keyword evidence="2" id="KW-0732">Signal</keyword>
<dbReference type="Pfam" id="PF11810">
    <property type="entry name" value="DUF3332"/>
    <property type="match status" value="1"/>
</dbReference>
<keyword evidence="1" id="KW-0812">Transmembrane</keyword>
<sequence>MKRNFIIASALSLSLLSSSCLGSFSAFNNLKDWNMQVSNSKFVNNAIFWGLNIIPVYGLFFLGDAVIFNTLEFWTGNNPIAMAEGETETQIANVDGQRVKMTAQKNQFKFEVLEGEDQGKIVEMVYTPDNQTWNAKKGDKLIKLASFKDGFYVVYTPSGEQIKLDANATPSHNNAILNQKIDSYQKSLWAQQ</sequence>
<gene>
    <name evidence="3" type="ORF">FCN74_11710</name>
</gene>
<keyword evidence="1" id="KW-0472">Membrane</keyword>
<dbReference type="EMBL" id="SWMU01000006">
    <property type="protein sequence ID" value="TKS55425.1"/>
    <property type="molecule type" value="Genomic_DNA"/>
</dbReference>
<evidence type="ECO:0000313" key="3">
    <source>
        <dbReference type="EMBL" id="TKS55425.1"/>
    </source>
</evidence>
<dbReference type="InterPro" id="IPR021768">
    <property type="entry name" value="DUF3332"/>
</dbReference>
<evidence type="ECO:0000313" key="4">
    <source>
        <dbReference type="Proteomes" id="UP000306552"/>
    </source>
</evidence>
<comment type="caution">
    <text evidence="3">The sequence shown here is derived from an EMBL/GenBank/DDBJ whole genome shotgun (WGS) entry which is preliminary data.</text>
</comment>
<feature type="transmembrane region" description="Helical" evidence="1">
    <location>
        <begin position="46"/>
        <end position="68"/>
    </location>
</feature>
<accession>A0A4V6AL88</accession>
<dbReference type="PROSITE" id="PS51257">
    <property type="entry name" value="PROKAR_LIPOPROTEIN"/>
    <property type="match status" value="1"/>
</dbReference>
<keyword evidence="1" id="KW-1133">Transmembrane helix</keyword>